<evidence type="ECO:0000256" key="3">
    <source>
        <dbReference type="ARBA" id="ARBA00022741"/>
    </source>
</evidence>
<name>H2YM15_CIOSA</name>
<evidence type="ECO:0000313" key="11">
    <source>
        <dbReference type="Proteomes" id="UP000007875"/>
    </source>
</evidence>
<dbReference type="PROSITE" id="PS00109">
    <property type="entry name" value="PROTEIN_KINASE_TYR"/>
    <property type="match status" value="1"/>
</dbReference>
<accession>H2YM15</accession>
<dbReference type="GeneTree" id="ENSGT00940000166564"/>
<dbReference type="PANTHER" id="PTHR24416">
    <property type="entry name" value="TYROSINE-PROTEIN KINASE RECEPTOR"/>
    <property type="match status" value="1"/>
</dbReference>
<evidence type="ECO:0000313" key="10">
    <source>
        <dbReference type="Ensembl" id="ENSCSAVP00000006367.1"/>
    </source>
</evidence>
<keyword evidence="2" id="KW-0808">Transferase</keyword>
<dbReference type="PANTHER" id="PTHR24416:SF620">
    <property type="entry name" value="TYROSINE-PROTEIN KINASE RECEPTOR TORSO"/>
    <property type="match status" value="1"/>
</dbReference>
<dbReference type="Pfam" id="PF07714">
    <property type="entry name" value="PK_Tyr_Ser-Thr"/>
    <property type="match status" value="1"/>
</dbReference>
<dbReference type="Gene3D" id="3.30.200.20">
    <property type="entry name" value="Phosphorylase Kinase, domain 1"/>
    <property type="match status" value="1"/>
</dbReference>
<sequence length="267" mass="30688">EKWELDRNKIKLEEILGRGNYGIVHKGRVQERESSRMVAIKTMKGKNPLRLLEFLTEINFMLNIGNHPNVLSVIGCCTVDKQVLLVTELLKYGDMLGFLHSAREVRTLWKMAHHVALGMEFLTKSRIIHGDIAARNILVGEDLVCKISDFGLANDVYRGRTERCVPYKWISPERMMSGEVPITSRSDVWSFGNLLYEMVTLGCAPYPGIEQVDLLNKIKEGYRMSRPSSCCTEMYTLMKKCWKFDPWKRPTFHQIVKETSNAILGMK</sequence>
<keyword evidence="6" id="KW-0829">Tyrosine-protein kinase</keyword>
<reference evidence="11" key="1">
    <citation type="submission" date="2003-08" db="EMBL/GenBank/DDBJ databases">
        <authorList>
            <person name="Birren B."/>
            <person name="Nusbaum C."/>
            <person name="Abebe A."/>
            <person name="Abouelleil A."/>
            <person name="Adekoya E."/>
            <person name="Ait-zahra M."/>
            <person name="Allen N."/>
            <person name="Allen T."/>
            <person name="An P."/>
            <person name="Anderson M."/>
            <person name="Anderson S."/>
            <person name="Arachchi H."/>
            <person name="Armbruster J."/>
            <person name="Bachantsang P."/>
            <person name="Baldwin J."/>
            <person name="Barry A."/>
            <person name="Bayul T."/>
            <person name="Blitshsteyn B."/>
            <person name="Bloom T."/>
            <person name="Blye J."/>
            <person name="Boguslavskiy L."/>
            <person name="Borowsky M."/>
            <person name="Boukhgalter B."/>
            <person name="Brunache A."/>
            <person name="Butler J."/>
            <person name="Calixte N."/>
            <person name="Calvo S."/>
            <person name="Camarata J."/>
            <person name="Campo K."/>
            <person name="Chang J."/>
            <person name="Cheshatsang Y."/>
            <person name="Citroen M."/>
            <person name="Collymore A."/>
            <person name="Considine T."/>
            <person name="Cook A."/>
            <person name="Cooke P."/>
            <person name="Corum B."/>
            <person name="Cuomo C."/>
            <person name="David R."/>
            <person name="Dawoe T."/>
            <person name="Degray S."/>
            <person name="Dodge S."/>
            <person name="Dooley K."/>
            <person name="Dorje P."/>
            <person name="Dorjee K."/>
            <person name="Dorris L."/>
            <person name="Duffey N."/>
            <person name="Dupes A."/>
            <person name="Elkins T."/>
            <person name="Engels R."/>
            <person name="Erickson J."/>
            <person name="Farina A."/>
            <person name="Faro S."/>
            <person name="Ferreira P."/>
            <person name="Fischer H."/>
            <person name="Fitzgerald M."/>
            <person name="Foley K."/>
            <person name="Gage D."/>
            <person name="Galagan J."/>
            <person name="Gearin G."/>
            <person name="Gnerre S."/>
            <person name="Gnirke A."/>
            <person name="Goyette A."/>
            <person name="Graham J."/>
            <person name="Grandbois E."/>
            <person name="Gyaltsen K."/>
            <person name="Hafez N."/>
            <person name="Hagopian D."/>
            <person name="Hagos B."/>
            <person name="Hall J."/>
            <person name="Hatcher B."/>
            <person name="Heller A."/>
            <person name="Higgins H."/>
            <person name="Honan T."/>
            <person name="Horn A."/>
            <person name="Houde N."/>
            <person name="Hughes L."/>
            <person name="Hulme W."/>
            <person name="Husby E."/>
            <person name="Iliev I."/>
            <person name="Jaffe D."/>
            <person name="Jones C."/>
            <person name="Kamal M."/>
            <person name="Kamat A."/>
            <person name="Kamvysselis M."/>
            <person name="Karlsson E."/>
            <person name="Kells C."/>
            <person name="Kieu A."/>
            <person name="Kisner P."/>
            <person name="Kodira C."/>
            <person name="Kulbokas E."/>
            <person name="Labutti K."/>
            <person name="Lama D."/>
            <person name="Landers T."/>
            <person name="Leger J."/>
            <person name="Levine S."/>
            <person name="Lewis D."/>
            <person name="Lewis T."/>
            <person name="Lindblad-toh K."/>
            <person name="Liu X."/>
            <person name="Lokyitsang T."/>
            <person name="Lokyitsang Y."/>
            <person name="Lucien O."/>
            <person name="Lui A."/>
            <person name="Ma L.J."/>
            <person name="Mabbitt R."/>
            <person name="Macdonald J."/>
            <person name="Maclean C."/>
            <person name="Major J."/>
            <person name="Manning J."/>
            <person name="Marabella R."/>
            <person name="Maru K."/>
            <person name="Matthews C."/>
            <person name="Mauceli E."/>
            <person name="Mccarthy M."/>
            <person name="Mcdonough S."/>
            <person name="Mcghee T."/>
            <person name="Meldrim J."/>
            <person name="Meneus L."/>
            <person name="Mesirov J."/>
            <person name="Mihalev A."/>
            <person name="Mihova T."/>
            <person name="Mikkelsen T."/>
            <person name="Mlenga V."/>
            <person name="Moru K."/>
            <person name="Mozes J."/>
            <person name="Mulrain L."/>
            <person name="Munson G."/>
            <person name="Naylor J."/>
            <person name="Newes C."/>
            <person name="Nguyen C."/>
            <person name="Nguyen N."/>
            <person name="Nguyen T."/>
            <person name="Nicol R."/>
            <person name="Nielsen C."/>
            <person name="Nizzari M."/>
            <person name="Norbu C."/>
            <person name="Norbu N."/>
            <person name="O'donnell P."/>
            <person name="Okoawo O."/>
            <person name="O'leary S."/>
            <person name="Omotosho B."/>
            <person name="O'neill K."/>
            <person name="Osman S."/>
            <person name="Parker S."/>
            <person name="Perrin D."/>
            <person name="Phunkhang P."/>
            <person name="Piqani B."/>
            <person name="Purcell S."/>
            <person name="Rachupka T."/>
            <person name="Ramasamy U."/>
            <person name="Rameau R."/>
            <person name="Ray V."/>
            <person name="Raymond C."/>
            <person name="Retta R."/>
            <person name="Richardson S."/>
            <person name="Rise C."/>
            <person name="Rodriguez J."/>
            <person name="Rogers J."/>
            <person name="Rogov P."/>
            <person name="Rutman M."/>
            <person name="Schupbach R."/>
            <person name="Seaman C."/>
            <person name="Settipalli S."/>
            <person name="Sharpe T."/>
            <person name="Sheridan J."/>
            <person name="Sherpa N."/>
            <person name="Shi J."/>
            <person name="Smirnov S."/>
            <person name="Smith C."/>
            <person name="Sougnez C."/>
            <person name="Spencer B."/>
            <person name="Stalker J."/>
            <person name="Stange-thomann N."/>
            <person name="Stavropoulos S."/>
            <person name="Stetson K."/>
            <person name="Stone C."/>
            <person name="Stone S."/>
            <person name="Stubbs M."/>
            <person name="Talamas J."/>
            <person name="Tchuinga P."/>
            <person name="Tenzing P."/>
            <person name="Tesfaye S."/>
            <person name="Theodore J."/>
            <person name="Thoulutsang Y."/>
            <person name="Topham K."/>
            <person name="Towey S."/>
            <person name="Tsamla T."/>
            <person name="Tsomo N."/>
            <person name="Vallee D."/>
            <person name="Vassiliev H."/>
            <person name="Venkataraman V."/>
            <person name="Vinson J."/>
            <person name="Vo A."/>
            <person name="Wade C."/>
            <person name="Wang S."/>
            <person name="Wangchuk T."/>
            <person name="Wangdi T."/>
            <person name="Whittaker C."/>
            <person name="Wilkinson J."/>
            <person name="Wu Y."/>
            <person name="Wyman D."/>
            <person name="Yadav S."/>
            <person name="Yang S."/>
            <person name="Yang X."/>
            <person name="Yeager S."/>
            <person name="Yee E."/>
            <person name="Young G."/>
            <person name="Zainoun J."/>
            <person name="Zembeck L."/>
            <person name="Zimmer A."/>
            <person name="Zody M."/>
            <person name="Lander E."/>
        </authorList>
    </citation>
    <scope>NUCLEOTIDE SEQUENCE [LARGE SCALE GENOMIC DNA]</scope>
</reference>
<evidence type="ECO:0000256" key="2">
    <source>
        <dbReference type="ARBA" id="ARBA00022679"/>
    </source>
</evidence>
<dbReference type="GO" id="GO:0043235">
    <property type="term" value="C:receptor complex"/>
    <property type="evidence" value="ECO:0007669"/>
    <property type="project" value="TreeGrafter"/>
</dbReference>
<dbReference type="InterPro" id="IPR011009">
    <property type="entry name" value="Kinase-like_dom_sf"/>
</dbReference>
<evidence type="ECO:0000259" key="9">
    <source>
        <dbReference type="PROSITE" id="PS50011"/>
    </source>
</evidence>
<dbReference type="InterPro" id="IPR001245">
    <property type="entry name" value="Ser-Thr/Tyr_kinase_cat_dom"/>
</dbReference>
<evidence type="ECO:0000256" key="5">
    <source>
        <dbReference type="ARBA" id="ARBA00022840"/>
    </source>
</evidence>
<evidence type="ECO:0000256" key="6">
    <source>
        <dbReference type="ARBA" id="ARBA00023137"/>
    </source>
</evidence>
<dbReference type="GO" id="GO:0004714">
    <property type="term" value="F:transmembrane receptor protein tyrosine kinase activity"/>
    <property type="evidence" value="ECO:0007669"/>
    <property type="project" value="UniProtKB-EC"/>
</dbReference>
<keyword evidence="3 8" id="KW-0547">Nucleotide-binding</keyword>
<feature type="domain" description="Protein kinase" evidence="9">
    <location>
        <begin position="10"/>
        <end position="264"/>
    </location>
</feature>
<evidence type="ECO:0000256" key="1">
    <source>
        <dbReference type="ARBA" id="ARBA00004479"/>
    </source>
</evidence>
<dbReference type="AlphaFoldDB" id="H2YM15"/>
<evidence type="ECO:0000256" key="8">
    <source>
        <dbReference type="PROSITE-ProRule" id="PRU10141"/>
    </source>
</evidence>
<dbReference type="Gene3D" id="1.10.510.10">
    <property type="entry name" value="Transferase(Phosphotransferase) domain 1"/>
    <property type="match status" value="1"/>
</dbReference>
<protein>
    <recommendedName>
        <fullName evidence="9">Protein kinase domain-containing protein</fullName>
    </recommendedName>
</protein>
<evidence type="ECO:0000256" key="7">
    <source>
        <dbReference type="ARBA" id="ARBA00051243"/>
    </source>
</evidence>
<proteinExistence type="predicted"/>
<dbReference type="CDD" id="cd00192">
    <property type="entry name" value="PTKc"/>
    <property type="match status" value="1"/>
</dbReference>
<dbReference type="GO" id="GO:0007169">
    <property type="term" value="P:cell surface receptor protein tyrosine kinase signaling pathway"/>
    <property type="evidence" value="ECO:0007669"/>
    <property type="project" value="TreeGrafter"/>
</dbReference>
<reference evidence="10" key="3">
    <citation type="submission" date="2025-09" db="UniProtKB">
        <authorList>
            <consortium name="Ensembl"/>
        </authorList>
    </citation>
    <scope>IDENTIFICATION</scope>
</reference>
<comment type="subcellular location">
    <subcellularLocation>
        <location evidence="1">Membrane</location>
        <topology evidence="1">Single-pass type I membrane protein</topology>
    </subcellularLocation>
</comment>
<dbReference type="InterPro" id="IPR050122">
    <property type="entry name" value="RTK"/>
</dbReference>
<dbReference type="FunFam" id="1.10.510.10:FF:000554">
    <property type="entry name" value="Predicted protein"/>
    <property type="match status" value="1"/>
</dbReference>
<dbReference type="InterPro" id="IPR017441">
    <property type="entry name" value="Protein_kinase_ATP_BS"/>
</dbReference>
<dbReference type="GO" id="GO:0005524">
    <property type="term" value="F:ATP binding"/>
    <property type="evidence" value="ECO:0007669"/>
    <property type="project" value="UniProtKB-UniRule"/>
</dbReference>
<dbReference type="SUPFAM" id="SSF56112">
    <property type="entry name" value="Protein kinase-like (PK-like)"/>
    <property type="match status" value="1"/>
</dbReference>
<keyword evidence="4" id="KW-0418">Kinase</keyword>
<organism evidence="10 11">
    <name type="scientific">Ciona savignyi</name>
    <name type="common">Pacific transparent sea squirt</name>
    <dbReference type="NCBI Taxonomy" id="51511"/>
    <lineage>
        <taxon>Eukaryota</taxon>
        <taxon>Metazoa</taxon>
        <taxon>Chordata</taxon>
        <taxon>Tunicata</taxon>
        <taxon>Ascidiacea</taxon>
        <taxon>Phlebobranchia</taxon>
        <taxon>Cionidae</taxon>
        <taxon>Ciona</taxon>
    </lineage>
</organism>
<evidence type="ECO:0000256" key="4">
    <source>
        <dbReference type="ARBA" id="ARBA00022777"/>
    </source>
</evidence>
<comment type="catalytic activity">
    <reaction evidence="7">
        <text>L-tyrosyl-[protein] + ATP = O-phospho-L-tyrosyl-[protein] + ADP + H(+)</text>
        <dbReference type="Rhea" id="RHEA:10596"/>
        <dbReference type="Rhea" id="RHEA-COMP:10136"/>
        <dbReference type="Rhea" id="RHEA-COMP:20101"/>
        <dbReference type="ChEBI" id="CHEBI:15378"/>
        <dbReference type="ChEBI" id="CHEBI:30616"/>
        <dbReference type="ChEBI" id="CHEBI:46858"/>
        <dbReference type="ChEBI" id="CHEBI:61978"/>
        <dbReference type="ChEBI" id="CHEBI:456216"/>
        <dbReference type="EC" id="2.7.10.1"/>
    </reaction>
</comment>
<feature type="binding site" evidence="8">
    <location>
        <position position="41"/>
    </location>
    <ligand>
        <name>ATP</name>
        <dbReference type="ChEBI" id="CHEBI:30616"/>
    </ligand>
</feature>
<dbReference type="InterPro" id="IPR008266">
    <property type="entry name" value="Tyr_kinase_AS"/>
</dbReference>
<reference evidence="10" key="2">
    <citation type="submission" date="2025-08" db="UniProtKB">
        <authorList>
            <consortium name="Ensembl"/>
        </authorList>
    </citation>
    <scope>IDENTIFICATION</scope>
</reference>
<keyword evidence="11" id="KW-1185">Reference proteome</keyword>
<dbReference type="Ensembl" id="ENSCSAVT00000006447.1">
    <property type="protein sequence ID" value="ENSCSAVP00000006367.1"/>
    <property type="gene ID" value="ENSCSAVG00000003810.1"/>
</dbReference>
<keyword evidence="5 8" id="KW-0067">ATP-binding</keyword>
<dbReference type="PROSITE" id="PS00107">
    <property type="entry name" value="PROTEIN_KINASE_ATP"/>
    <property type="match status" value="1"/>
</dbReference>
<dbReference type="GO" id="GO:0005886">
    <property type="term" value="C:plasma membrane"/>
    <property type="evidence" value="ECO:0007669"/>
    <property type="project" value="TreeGrafter"/>
</dbReference>
<dbReference type="HOGENOM" id="CLU_000288_7_40_1"/>
<dbReference type="PROSITE" id="PS50011">
    <property type="entry name" value="PROTEIN_KINASE_DOM"/>
    <property type="match status" value="1"/>
</dbReference>
<dbReference type="PRINTS" id="PR00109">
    <property type="entry name" value="TYRKINASE"/>
</dbReference>
<dbReference type="Proteomes" id="UP000007875">
    <property type="component" value="Unassembled WGS sequence"/>
</dbReference>
<dbReference type="InterPro" id="IPR000719">
    <property type="entry name" value="Prot_kinase_dom"/>
</dbReference>